<evidence type="ECO:0000256" key="1">
    <source>
        <dbReference type="ARBA" id="ARBA00022553"/>
    </source>
</evidence>
<dbReference type="GO" id="GO:0006355">
    <property type="term" value="P:regulation of DNA-templated transcription"/>
    <property type="evidence" value="ECO:0007669"/>
    <property type="project" value="InterPro"/>
</dbReference>
<keyword evidence="8" id="KW-0812">Transmembrane</keyword>
<dbReference type="FunFam" id="1.10.10.10:FF:000005">
    <property type="entry name" value="Two-component system response regulator"/>
    <property type="match status" value="1"/>
</dbReference>
<dbReference type="InterPro" id="IPR011006">
    <property type="entry name" value="CheY-like_superfamily"/>
</dbReference>
<comment type="caution">
    <text evidence="11">The sequence shown here is derived from an EMBL/GenBank/DDBJ whole genome shotgun (WGS) entry which is preliminary data.</text>
</comment>
<evidence type="ECO:0000256" key="5">
    <source>
        <dbReference type="ARBA" id="ARBA00023163"/>
    </source>
</evidence>
<keyword evidence="8" id="KW-0472">Membrane</keyword>
<sequence length="241" mass="27159">MLTKLQTFQSDCLYNAVMTVSILLVSANSVISNYLSEILRHEDFSVQIADSGVKALEFLDIIKADVTILDLDVQDTPDVKLLQGIRDEKSALNIVLIKKSDLKTRLRKLGLTESVHLTKPFALWELVKLIKNHLQKSIIGKSKLTVGDLMVDTGTRQVVRGKDTIRLTKTEFDLLVHLIVNANRVQSREALLNHVWGYNADVKSRVIDVYIGYLKNKIEKTGRPQLIQNIRGIGYILKNPA</sequence>
<dbReference type="SUPFAM" id="SSF46894">
    <property type="entry name" value="C-terminal effector domain of the bipartite response regulators"/>
    <property type="match status" value="1"/>
</dbReference>
<proteinExistence type="predicted"/>
<gene>
    <name evidence="11" type="ORF">A2154_04110</name>
</gene>
<evidence type="ECO:0000256" key="7">
    <source>
        <dbReference type="PROSITE-ProRule" id="PRU01091"/>
    </source>
</evidence>
<evidence type="ECO:0000259" key="10">
    <source>
        <dbReference type="PROSITE" id="PS51755"/>
    </source>
</evidence>
<dbReference type="SUPFAM" id="SSF52172">
    <property type="entry name" value="CheY-like"/>
    <property type="match status" value="1"/>
</dbReference>
<feature type="domain" description="Response regulatory" evidence="9">
    <location>
        <begin position="21"/>
        <end position="134"/>
    </location>
</feature>
<dbReference type="PANTHER" id="PTHR48111">
    <property type="entry name" value="REGULATOR OF RPOS"/>
    <property type="match status" value="1"/>
</dbReference>
<dbReference type="STRING" id="1798373.A2154_04110"/>
<dbReference type="GO" id="GO:0000156">
    <property type="term" value="F:phosphorelay response regulator activity"/>
    <property type="evidence" value="ECO:0007669"/>
    <property type="project" value="TreeGrafter"/>
</dbReference>
<evidence type="ECO:0000256" key="2">
    <source>
        <dbReference type="ARBA" id="ARBA00023012"/>
    </source>
</evidence>
<accession>A0A1F5Z8T7</accession>
<dbReference type="InterPro" id="IPR039420">
    <property type="entry name" value="WalR-like"/>
</dbReference>
<evidence type="ECO:0000256" key="4">
    <source>
        <dbReference type="ARBA" id="ARBA00023125"/>
    </source>
</evidence>
<evidence type="ECO:0000256" key="3">
    <source>
        <dbReference type="ARBA" id="ARBA00023015"/>
    </source>
</evidence>
<dbReference type="SMART" id="SM00862">
    <property type="entry name" value="Trans_reg_C"/>
    <property type="match status" value="1"/>
</dbReference>
<feature type="modified residue" description="4-aspartylphosphate" evidence="6">
    <location>
        <position position="70"/>
    </location>
</feature>
<feature type="DNA-binding region" description="OmpR/PhoB-type" evidence="7">
    <location>
        <begin position="141"/>
        <end position="239"/>
    </location>
</feature>
<dbReference type="PROSITE" id="PS51755">
    <property type="entry name" value="OMPR_PHOB"/>
    <property type="match status" value="1"/>
</dbReference>
<evidence type="ECO:0000313" key="12">
    <source>
        <dbReference type="Proteomes" id="UP000176854"/>
    </source>
</evidence>
<dbReference type="GO" id="GO:0000976">
    <property type="term" value="F:transcription cis-regulatory region binding"/>
    <property type="evidence" value="ECO:0007669"/>
    <property type="project" value="TreeGrafter"/>
</dbReference>
<keyword evidence="8" id="KW-1133">Transmembrane helix</keyword>
<name>A0A1F5Z8T7_9BACT</name>
<keyword evidence="5" id="KW-0804">Transcription</keyword>
<dbReference type="AlphaFoldDB" id="A0A1F5Z8T7"/>
<dbReference type="Pfam" id="PF00486">
    <property type="entry name" value="Trans_reg_C"/>
    <property type="match status" value="1"/>
</dbReference>
<dbReference type="GO" id="GO:0032993">
    <property type="term" value="C:protein-DNA complex"/>
    <property type="evidence" value="ECO:0007669"/>
    <property type="project" value="TreeGrafter"/>
</dbReference>
<dbReference type="GO" id="GO:0005829">
    <property type="term" value="C:cytosol"/>
    <property type="evidence" value="ECO:0007669"/>
    <property type="project" value="TreeGrafter"/>
</dbReference>
<dbReference type="InterPro" id="IPR001867">
    <property type="entry name" value="OmpR/PhoB-type_DNA-bd"/>
</dbReference>
<keyword evidence="3" id="KW-0805">Transcription regulation</keyword>
<keyword evidence="4 7" id="KW-0238">DNA-binding</keyword>
<evidence type="ECO:0000259" key="9">
    <source>
        <dbReference type="PROSITE" id="PS50110"/>
    </source>
</evidence>
<dbReference type="InterPro" id="IPR016032">
    <property type="entry name" value="Sig_transdc_resp-reg_C-effctor"/>
</dbReference>
<protein>
    <recommendedName>
        <fullName evidence="13">DNA-binding response regulator</fullName>
    </recommendedName>
</protein>
<evidence type="ECO:0008006" key="13">
    <source>
        <dbReference type="Google" id="ProtNLM"/>
    </source>
</evidence>
<evidence type="ECO:0000313" key="11">
    <source>
        <dbReference type="EMBL" id="OGG08879.1"/>
    </source>
</evidence>
<feature type="domain" description="OmpR/PhoB-type" evidence="10">
    <location>
        <begin position="141"/>
        <end position="239"/>
    </location>
</feature>
<keyword evidence="2" id="KW-0902">Two-component regulatory system</keyword>
<evidence type="ECO:0000256" key="8">
    <source>
        <dbReference type="SAM" id="Phobius"/>
    </source>
</evidence>
<dbReference type="InterPro" id="IPR001789">
    <property type="entry name" value="Sig_transdc_resp-reg_receiver"/>
</dbReference>
<reference evidence="11 12" key="1">
    <citation type="journal article" date="2016" name="Nat. Commun.">
        <title>Thousands of microbial genomes shed light on interconnected biogeochemical processes in an aquifer system.</title>
        <authorList>
            <person name="Anantharaman K."/>
            <person name="Brown C.T."/>
            <person name="Hug L.A."/>
            <person name="Sharon I."/>
            <person name="Castelle C.J."/>
            <person name="Probst A.J."/>
            <person name="Thomas B.C."/>
            <person name="Singh A."/>
            <person name="Wilkins M.J."/>
            <person name="Karaoz U."/>
            <person name="Brodie E.L."/>
            <person name="Williams K.H."/>
            <person name="Hubbard S.S."/>
            <person name="Banfield J.F."/>
        </authorList>
    </citation>
    <scope>NUCLEOTIDE SEQUENCE [LARGE SCALE GENOMIC DNA]</scope>
</reference>
<organism evidence="11 12">
    <name type="scientific">Candidatus Gottesmanbacteria bacterium RBG_16_43_7</name>
    <dbReference type="NCBI Taxonomy" id="1798373"/>
    <lineage>
        <taxon>Bacteria</taxon>
        <taxon>Candidatus Gottesmaniibacteriota</taxon>
    </lineage>
</organism>
<dbReference type="EMBL" id="MFJC01000042">
    <property type="protein sequence ID" value="OGG08879.1"/>
    <property type="molecule type" value="Genomic_DNA"/>
</dbReference>
<dbReference type="PROSITE" id="PS50110">
    <property type="entry name" value="RESPONSE_REGULATORY"/>
    <property type="match status" value="1"/>
</dbReference>
<dbReference type="CDD" id="cd00383">
    <property type="entry name" value="trans_reg_C"/>
    <property type="match status" value="1"/>
</dbReference>
<keyword evidence="1 6" id="KW-0597">Phosphoprotein</keyword>
<dbReference type="InterPro" id="IPR036388">
    <property type="entry name" value="WH-like_DNA-bd_sf"/>
</dbReference>
<dbReference type="Proteomes" id="UP000176854">
    <property type="component" value="Unassembled WGS sequence"/>
</dbReference>
<dbReference type="PANTHER" id="PTHR48111:SF1">
    <property type="entry name" value="TWO-COMPONENT RESPONSE REGULATOR ORR33"/>
    <property type="match status" value="1"/>
</dbReference>
<dbReference type="Gene3D" id="3.40.50.2300">
    <property type="match status" value="1"/>
</dbReference>
<evidence type="ECO:0000256" key="6">
    <source>
        <dbReference type="PROSITE-ProRule" id="PRU00169"/>
    </source>
</evidence>
<feature type="transmembrane region" description="Helical" evidence="8">
    <location>
        <begin position="12"/>
        <end position="31"/>
    </location>
</feature>
<dbReference type="Gene3D" id="1.10.10.10">
    <property type="entry name" value="Winged helix-like DNA-binding domain superfamily/Winged helix DNA-binding domain"/>
    <property type="match status" value="1"/>
</dbReference>
<dbReference type="Pfam" id="PF00072">
    <property type="entry name" value="Response_reg"/>
    <property type="match status" value="1"/>
</dbReference>